<feature type="compositionally biased region" description="Basic and acidic residues" evidence="1">
    <location>
        <begin position="110"/>
        <end position="125"/>
    </location>
</feature>
<proteinExistence type="predicted"/>
<evidence type="ECO:0000313" key="2">
    <source>
        <dbReference type="EMBL" id="MFI7438491.1"/>
    </source>
</evidence>
<accession>A0ABW7ZXJ2</accession>
<gene>
    <name evidence="2" type="ORF">ACIBP5_00825</name>
</gene>
<feature type="compositionally biased region" description="Low complexity" evidence="1">
    <location>
        <begin position="83"/>
        <end position="94"/>
    </location>
</feature>
<dbReference type="RefSeq" id="WP_397018025.1">
    <property type="nucleotide sequence ID" value="NZ_JBITMB010000001.1"/>
</dbReference>
<evidence type="ECO:0000313" key="3">
    <source>
        <dbReference type="Proteomes" id="UP001612928"/>
    </source>
</evidence>
<feature type="compositionally biased region" description="Gly residues" evidence="1">
    <location>
        <begin position="159"/>
        <end position="180"/>
    </location>
</feature>
<comment type="caution">
    <text evidence="2">The sequence shown here is derived from an EMBL/GenBank/DDBJ whole genome shotgun (WGS) entry which is preliminary data.</text>
</comment>
<organism evidence="2 3">
    <name type="scientific">Nonomuraea indica</name>
    <dbReference type="NCBI Taxonomy" id="1581193"/>
    <lineage>
        <taxon>Bacteria</taxon>
        <taxon>Bacillati</taxon>
        <taxon>Actinomycetota</taxon>
        <taxon>Actinomycetes</taxon>
        <taxon>Streptosporangiales</taxon>
        <taxon>Streptosporangiaceae</taxon>
        <taxon>Nonomuraea</taxon>
    </lineage>
</organism>
<sequence length="286" mass="27722">MAALTAGVSLPGVGPVTADSCLPVPAGSAAPVCDGLTRATGDRLPTDDEKVALLVTRTAQRLGLTGLDGRTGEVSPPAGTVPSGSARSGSALSRRAGRDEGDGRGAGARGKAEKGGKGHGRERGKGSALDESGRSTAKPGEATANGSTETNGAETNGAGTNGAGTNGAGTNGAGTSGGAGAAPDGHRPERPAGLPNPAGLPDVSSVHPAPDLPGLPVLPVMPTGKSFAGVPVAGAAASTQRPAGPDRQRIAPRTHQKSETLPDVPGLPQAPALNSVDGVLPDLDLD</sequence>
<dbReference type="Proteomes" id="UP001612928">
    <property type="component" value="Unassembled WGS sequence"/>
</dbReference>
<feature type="compositionally biased region" description="Low complexity" evidence="1">
    <location>
        <begin position="148"/>
        <end position="158"/>
    </location>
</feature>
<dbReference type="EMBL" id="JBITMB010000001">
    <property type="protein sequence ID" value="MFI7438491.1"/>
    <property type="molecule type" value="Genomic_DNA"/>
</dbReference>
<protein>
    <submittedName>
        <fullName evidence="2">Uncharacterized protein</fullName>
    </submittedName>
</protein>
<feature type="region of interest" description="Disordered" evidence="1">
    <location>
        <begin position="59"/>
        <end position="286"/>
    </location>
</feature>
<keyword evidence="3" id="KW-1185">Reference proteome</keyword>
<reference evidence="2 3" key="1">
    <citation type="submission" date="2024-10" db="EMBL/GenBank/DDBJ databases">
        <title>The Natural Products Discovery Center: Release of the First 8490 Sequenced Strains for Exploring Actinobacteria Biosynthetic Diversity.</title>
        <authorList>
            <person name="Kalkreuter E."/>
            <person name="Kautsar S.A."/>
            <person name="Yang D."/>
            <person name="Bader C.D."/>
            <person name="Teijaro C.N."/>
            <person name="Fluegel L."/>
            <person name="Davis C.M."/>
            <person name="Simpson J.R."/>
            <person name="Lauterbach L."/>
            <person name="Steele A.D."/>
            <person name="Gui C."/>
            <person name="Meng S."/>
            <person name="Li G."/>
            <person name="Viehrig K."/>
            <person name="Ye F."/>
            <person name="Su P."/>
            <person name="Kiefer A.F."/>
            <person name="Nichols A."/>
            <person name="Cepeda A.J."/>
            <person name="Yan W."/>
            <person name="Fan B."/>
            <person name="Jiang Y."/>
            <person name="Adhikari A."/>
            <person name="Zheng C.-J."/>
            <person name="Schuster L."/>
            <person name="Cowan T.M."/>
            <person name="Smanski M.J."/>
            <person name="Chevrette M.G."/>
            <person name="De Carvalho L.P.S."/>
            <person name="Shen B."/>
        </authorList>
    </citation>
    <scope>NUCLEOTIDE SEQUENCE [LARGE SCALE GENOMIC DNA]</scope>
    <source>
        <strain evidence="2 3">NPDC049503</strain>
    </source>
</reference>
<evidence type="ECO:0000256" key="1">
    <source>
        <dbReference type="SAM" id="MobiDB-lite"/>
    </source>
</evidence>
<name>A0ABW7ZXJ2_9ACTN</name>